<dbReference type="Proteomes" id="UP000030300">
    <property type="component" value="Chromosome"/>
</dbReference>
<dbReference type="KEGG" id="psim:KR76_21550"/>
<dbReference type="AlphaFoldDB" id="A0A0A1DTH8"/>
<dbReference type="EMBL" id="CP009896">
    <property type="protein sequence ID" value="AIY18715.2"/>
    <property type="molecule type" value="Genomic_DNA"/>
</dbReference>
<name>A0A0A1DTH8_NOCSI</name>
<organism evidence="1 2">
    <name type="scientific">Nocardioides simplex</name>
    <name type="common">Arthrobacter simplex</name>
    <dbReference type="NCBI Taxonomy" id="2045"/>
    <lineage>
        <taxon>Bacteria</taxon>
        <taxon>Bacillati</taxon>
        <taxon>Actinomycetota</taxon>
        <taxon>Actinomycetes</taxon>
        <taxon>Propionibacteriales</taxon>
        <taxon>Nocardioidaceae</taxon>
        <taxon>Pimelobacter</taxon>
    </lineage>
</organism>
<protein>
    <submittedName>
        <fullName evidence="1">Uncharacterized protein</fullName>
    </submittedName>
</protein>
<dbReference type="HOGENOM" id="CLU_1794504_0_0_11"/>
<sequence>MGFPVKSTGYWHRKTYFRYKSYKIECWYSAYGVVKRTVRYEARPSNFVGGATTVGVGTPPTPPRANCAPQEAGSRFSRNSSTATTWSNGVALKNVLGVDLSSRTGYSKTAKIKFEYTKAGWICGTQGDPGDTPRTLIARKNRPS</sequence>
<reference evidence="1 2" key="1">
    <citation type="journal article" date="2015" name="Genome Announc.">
        <title>Complete Genome Sequence of Steroid-Transforming Nocardioides simplex VKM Ac-2033D.</title>
        <authorList>
            <person name="Shtratnikova V.Y."/>
            <person name="Schelkunov M.I."/>
            <person name="Pekov Y.A."/>
            <person name="Fokina V.V."/>
            <person name="Logacheva M.D."/>
            <person name="Sokolov S.L."/>
            <person name="Bragin E.Y."/>
            <person name="Ashapkin V.V."/>
            <person name="Donova M.V."/>
        </authorList>
    </citation>
    <scope>NUCLEOTIDE SEQUENCE [LARGE SCALE GENOMIC DNA]</scope>
    <source>
        <strain evidence="1 2">VKM Ac-2033D</strain>
    </source>
</reference>
<gene>
    <name evidence="1" type="ORF">KR76_21550</name>
</gene>
<accession>A0A0A1DTH8</accession>
<proteinExistence type="predicted"/>
<keyword evidence="2" id="KW-1185">Reference proteome</keyword>
<evidence type="ECO:0000313" key="1">
    <source>
        <dbReference type="EMBL" id="AIY18715.2"/>
    </source>
</evidence>
<evidence type="ECO:0000313" key="2">
    <source>
        <dbReference type="Proteomes" id="UP000030300"/>
    </source>
</evidence>